<dbReference type="CDD" id="cd08645">
    <property type="entry name" value="FMT_core_GART"/>
    <property type="match status" value="1"/>
</dbReference>
<organism evidence="6 7">
    <name type="scientific">Candidatus Kaiserbacteria bacterium RIFOXYD1_FULL_47_14</name>
    <dbReference type="NCBI Taxonomy" id="1798533"/>
    <lineage>
        <taxon>Bacteria</taxon>
        <taxon>Candidatus Kaiseribacteriota</taxon>
    </lineage>
</organism>
<dbReference type="InterPro" id="IPR002376">
    <property type="entry name" value="Formyl_transf_N"/>
</dbReference>
<evidence type="ECO:0000313" key="6">
    <source>
        <dbReference type="EMBL" id="OGG93408.1"/>
    </source>
</evidence>
<feature type="domain" description="Formyl transferase N-terminal" evidence="5">
    <location>
        <begin position="6"/>
        <end position="183"/>
    </location>
</feature>
<evidence type="ECO:0000256" key="4">
    <source>
        <dbReference type="HAMAP-Rule" id="MF_01930"/>
    </source>
</evidence>
<dbReference type="PANTHER" id="PTHR43369">
    <property type="entry name" value="PHOSPHORIBOSYLGLYCINAMIDE FORMYLTRANSFERASE"/>
    <property type="match status" value="1"/>
</dbReference>
<feature type="site" description="Raises pKa of active site His" evidence="4">
    <location>
        <position position="146"/>
    </location>
</feature>
<comment type="pathway">
    <text evidence="1 4">Purine metabolism; IMP biosynthesis via de novo pathway; N(2)-formyl-N(1)-(5-phospho-D-ribosyl)glycinamide from N(1)-(5-phospho-D-ribosyl)glycinamide (10-formyl THF route): step 1/1.</text>
</comment>
<reference evidence="6 7" key="1">
    <citation type="journal article" date="2016" name="Nat. Commun.">
        <title>Thousands of microbial genomes shed light on interconnected biogeochemical processes in an aquifer system.</title>
        <authorList>
            <person name="Anantharaman K."/>
            <person name="Brown C.T."/>
            <person name="Hug L.A."/>
            <person name="Sharon I."/>
            <person name="Castelle C.J."/>
            <person name="Probst A.J."/>
            <person name="Thomas B.C."/>
            <person name="Singh A."/>
            <person name="Wilkins M.J."/>
            <person name="Karaoz U."/>
            <person name="Brodie E.L."/>
            <person name="Williams K.H."/>
            <person name="Hubbard S.S."/>
            <person name="Banfield J.F."/>
        </authorList>
    </citation>
    <scope>NUCLEOTIDE SEQUENCE [LARGE SCALE GENOMIC DNA]</scope>
</reference>
<dbReference type="SUPFAM" id="SSF53328">
    <property type="entry name" value="Formyltransferase"/>
    <property type="match status" value="1"/>
</dbReference>
<keyword evidence="3 4" id="KW-0658">Purine biosynthesis</keyword>
<dbReference type="UniPathway" id="UPA00074">
    <property type="reaction ID" value="UER00126"/>
</dbReference>
<dbReference type="NCBIfam" id="TIGR00639">
    <property type="entry name" value="PurN"/>
    <property type="match status" value="1"/>
</dbReference>
<dbReference type="Pfam" id="PF00551">
    <property type="entry name" value="Formyl_trans_N"/>
    <property type="match status" value="1"/>
</dbReference>
<dbReference type="STRING" id="1798533.A2609_03055"/>
<dbReference type="InterPro" id="IPR004607">
    <property type="entry name" value="GART"/>
</dbReference>
<evidence type="ECO:0000259" key="5">
    <source>
        <dbReference type="Pfam" id="PF00551"/>
    </source>
</evidence>
<dbReference type="GO" id="GO:0005829">
    <property type="term" value="C:cytosol"/>
    <property type="evidence" value="ECO:0007669"/>
    <property type="project" value="TreeGrafter"/>
</dbReference>
<sequence length="190" mass="20933">MSPTPKKLAVFVSGTGTLLESFLNNGFHVDLVLADRPCRGIDIIAKEKNVPTELVLRTDFSKNFDREAYTEQVLAVLQKHEIDVVAMAGFNTVLAPSIFEVYGGRILNTHPALLPSFKGHYAVRDALAYGVKVTGCTVHIATPEIDVGKILAQKAVPVLSDDTEESLHERIKEVERTLYLEAIRAFITTL</sequence>
<dbReference type="PANTHER" id="PTHR43369:SF2">
    <property type="entry name" value="PHOSPHORIBOSYLGLYCINAMIDE FORMYLTRANSFERASE"/>
    <property type="match status" value="1"/>
</dbReference>
<dbReference type="EC" id="2.1.2.2" evidence="4"/>
<accession>A0A1F6G5M2</accession>
<evidence type="ECO:0000313" key="7">
    <source>
        <dbReference type="Proteomes" id="UP000176867"/>
    </source>
</evidence>
<evidence type="ECO:0000256" key="2">
    <source>
        <dbReference type="ARBA" id="ARBA00022679"/>
    </source>
</evidence>
<comment type="function">
    <text evidence="4">Catalyzes the transfer of a formyl group from 10-formyltetrahydrofolate to 5-phospho-ribosyl-glycinamide (GAR), producing 5-phospho-ribosyl-N-formylglycinamide (FGAR) and tetrahydrofolate.</text>
</comment>
<keyword evidence="2 4" id="KW-0808">Transferase</keyword>
<comment type="caution">
    <text evidence="6">The sequence shown here is derived from an EMBL/GenBank/DDBJ whole genome shotgun (WGS) entry which is preliminary data.</text>
</comment>
<evidence type="ECO:0000256" key="3">
    <source>
        <dbReference type="ARBA" id="ARBA00022755"/>
    </source>
</evidence>
<dbReference type="GO" id="GO:0006189">
    <property type="term" value="P:'de novo' IMP biosynthetic process"/>
    <property type="evidence" value="ECO:0007669"/>
    <property type="project" value="UniProtKB-UniRule"/>
</dbReference>
<comment type="similarity">
    <text evidence="4">Belongs to the GART family.</text>
</comment>
<feature type="active site" description="Proton donor" evidence="4">
    <location>
        <position position="110"/>
    </location>
</feature>
<dbReference type="HAMAP" id="MF_01930">
    <property type="entry name" value="PurN"/>
    <property type="match status" value="1"/>
</dbReference>
<feature type="binding site" evidence="4">
    <location>
        <position position="108"/>
    </location>
    <ligand>
        <name>(6R)-10-formyltetrahydrofolate</name>
        <dbReference type="ChEBI" id="CHEBI:195366"/>
    </ligand>
</feature>
<comment type="catalytic activity">
    <reaction evidence="4">
        <text>N(1)-(5-phospho-beta-D-ribosyl)glycinamide + (6R)-10-formyltetrahydrofolate = N(2)-formyl-N(1)-(5-phospho-beta-D-ribosyl)glycinamide + (6S)-5,6,7,8-tetrahydrofolate + H(+)</text>
        <dbReference type="Rhea" id="RHEA:15053"/>
        <dbReference type="ChEBI" id="CHEBI:15378"/>
        <dbReference type="ChEBI" id="CHEBI:57453"/>
        <dbReference type="ChEBI" id="CHEBI:143788"/>
        <dbReference type="ChEBI" id="CHEBI:147286"/>
        <dbReference type="ChEBI" id="CHEBI:195366"/>
        <dbReference type="EC" id="2.1.2.2"/>
    </reaction>
</comment>
<dbReference type="AlphaFoldDB" id="A0A1F6G5M2"/>
<feature type="binding site" evidence="4">
    <location>
        <position position="66"/>
    </location>
    <ligand>
        <name>(6R)-10-formyltetrahydrofolate</name>
        <dbReference type="ChEBI" id="CHEBI:195366"/>
    </ligand>
</feature>
<dbReference type="Proteomes" id="UP000176867">
    <property type="component" value="Unassembled WGS sequence"/>
</dbReference>
<dbReference type="Gene3D" id="3.40.50.170">
    <property type="entry name" value="Formyl transferase, N-terminal domain"/>
    <property type="match status" value="1"/>
</dbReference>
<evidence type="ECO:0000256" key="1">
    <source>
        <dbReference type="ARBA" id="ARBA00005054"/>
    </source>
</evidence>
<comment type="caution">
    <text evidence="4">Lacks conserved residue(s) required for the propagation of feature annotation.</text>
</comment>
<proteinExistence type="inferred from homology"/>
<dbReference type="InterPro" id="IPR036477">
    <property type="entry name" value="Formyl_transf_N_sf"/>
</dbReference>
<dbReference type="EMBL" id="MFMU01000008">
    <property type="protein sequence ID" value="OGG93408.1"/>
    <property type="molecule type" value="Genomic_DNA"/>
</dbReference>
<name>A0A1F6G5M2_9BACT</name>
<protein>
    <recommendedName>
        <fullName evidence="4">Phosphoribosylglycinamide formyltransferase</fullName>
        <ecNumber evidence="4">2.1.2.2</ecNumber>
    </recommendedName>
    <alternativeName>
        <fullName evidence="4">5'-phosphoribosylglycinamide transformylase</fullName>
    </alternativeName>
    <alternativeName>
        <fullName evidence="4">GAR transformylase</fullName>
        <shortName evidence="4">GART</shortName>
    </alternativeName>
</protein>
<gene>
    <name evidence="4" type="primary">purN</name>
    <name evidence="6" type="ORF">A2609_03055</name>
</gene>
<dbReference type="GO" id="GO:0004644">
    <property type="term" value="F:phosphoribosylglycinamide formyltransferase activity"/>
    <property type="evidence" value="ECO:0007669"/>
    <property type="project" value="UniProtKB-UniRule"/>
</dbReference>